<dbReference type="OrthoDB" id="1431247at2759"/>
<evidence type="ECO:0000313" key="2">
    <source>
        <dbReference type="EMBL" id="KAF7291937.1"/>
    </source>
</evidence>
<name>A0A8H6S3V4_9AGAR</name>
<gene>
    <name evidence="2" type="ORF">MIND_01219200</name>
</gene>
<proteinExistence type="predicted"/>
<dbReference type="EMBL" id="JACAZF010000012">
    <property type="protein sequence ID" value="KAF7291937.1"/>
    <property type="molecule type" value="Genomic_DNA"/>
</dbReference>
<protein>
    <recommendedName>
        <fullName evidence="4">SHSP domain-containing protein</fullName>
    </recommendedName>
</protein>
<accession>A0A8H6S3V4</accession>
<feature type="region of interest" description="Disordered" evidence="1">
    <location>
        <begin position="1"/>
        <end position="44"/>
    </location>
</feature>
<dbReference type="GeneID" id="59351212"/>
<feature type="region of interest" description="Disordered" evidence="1">
    <location>
        <begin position="108"/>
        <end position="171"/>
    </location>
</feature>
<dbReference type="InterPro" id="IPR008978">
    <property type="entry name" value="HSP20-like_chaperone"/>
</dbReference>
<feature type="compositionally biased region" description="Polar residues" evidence="1">
    <location>
        <begin position="161"/>
        <end position="171"/>
    </location>
</feature>
<organism evidence="2 3">
    <name type="scientific">Mycena indigotica</name>
    <dbReference type="NCBI Taxonomy" id="2126181"/>
    <lineage>
        <taxon>Eukaryota</taxon>
        <taxon>Fungi</taxon>
        <taxon>Dikarya</taxon>
        <taxon>Basidiomycota</taxon>
        <taxon>Agaricomycotina</taxon>
        <taxon>Agaricomycetes</taxon>
        <taxon>Agaricomycetidae</taxon>
        <taxon>Agaricales</taxon>
        <taxon>Marasmiineae</taxon>
        <taxon>Mycenaceae</taxon>
        <taxon>Mycena</taxon>
    </lineage>
</organism>
<dbReference type="AlphaFoldDB" id="A0A8H6S3V4"/>
<comment type="caution">
    <text evidence="2">The sequence shown here is derived from an EMBL/GenBank/DDBJ whole genome shotgun (WGS) entry which is preliminary data.</text>
</comment>
<dbReference type="SUPFAM" id="SSF49764">
    <property type="entry name" value="HSP20-like chaperones"/>
    <property type="match status" value="1"/>
</dbReference>
<feature type="compositionally biased region" description="Polar residues" evidence="1">
    <location>
        <begin position="24"/>
        <end position="33"/>
    </location>
</feature>
<keyword evidence="3" id="KW-1185">Reference proteome</keyword>
<evidence type="ECO:0008006" key="4">
    <source>
        <dbReference type="Google" id="ProtNLM"/>
    </source>
</evidence>
<evidence type="ECO:0000256" key="1">
    <source>
        <dbReference type="SAM" id="MobiDB-lite"/>
    </source>
</evidence>
<sequence length="327" mass="36291">MSSSSYLGQYTDDYAHHSAPPTPATTGESLSWDQHQRPPATDFDSQVVTPTQLHLVGLPAEPQHLVPTQVQARGTHDMTPVRLFSTSTRPPPVEIQPVMLNTPITRATARPASRARHGYHPYQRPLSDSKENETQFPTQSAPGRQRYPTDASPPSDLALHSTPTSPALFQPTTEERRYLIRTDTHYDSNTQILTAMLEVPGIKRQDIRITIGTTLFNRLRQVTVHGSSRACFPPPIHRANTAALRERKYGKFSRAFPVPEDTRVCVPFINPYLSTLPVSDVMNADVFCLPPAQPEDIDATMEDGVLVLRINCGVPALGADEHEIPIR</sequence>
<dbReference type="CDD" id="cd06464">
    <property type="entry name" value="ACD_sHsps-like"/>
    <property type="match status" value="1"/>
</dbReference>
<evidence type="ECO:0000313" key="3">
    <source>
        <dbReference type="Proteomes" id="UP000636479"/>
    </source>
</evidence>
<dbReference type="RefSeq" id="XP_037214664.1">
    <property type="nucleotide sequence ID" value="XM_037368696.1"/>
</dbReference>
<dbReference type="Gene3D" id="2.60.40.790">
    <property type="match status" value="1"/>
</dbReference>
<dbReference type="Proteomes" id="UP000636479">
    <property type="component" value="Unassembled WGS sequence"/>
</dbReference>
<reference evidence="2" key="1">
    <citation type="submission" date="2020-05" db="EMBL/GenBank/DDBJ databases">
        <title>Mycena genomes resolve the evolution of fungal bioluminescence.</title>
        <authorList>
            <person name="Tsai I.J."/>
        </authorList>
    </citation>
    <scope>NUCLEOTIDE SEQUENCE</scope>
    <source>
        <strain evidence="2">171206Taipei</strain>
    </source>
</reference>